<accession>A0A2N5PZ33</accession>
<sequence length="182" mass="21915">MQTIQNIFDNMEVVTEEAYKNTELLLEQYTKVMFRIEKNIVDIDYELYVVEGKHLKEMLYELVDFDSTAEKRRIQDKLLNNDMNLCLLEIMRDSLLALRDYPKNGQLYYRLLKYRYFESGNTNDDVMLMLDDMPSTTYYRNRKKAIRLYATMLWAFTRPEKVEAKMEEIHIKKTGRKMEVNG</sequence>
<organism evidence="1 2">
    <name type="scientific">Mediterraneibacter gnavus</name>
    <name type="common">Ruminococcus gnavus</name>
    <dbReference type="NCBI Taxonomy" id="33038"/>
    <lineage>
        <taxon>Bacteria</taxon>
        <taxon>Bacillati</taxon>
        <taxon>Bacillota</taxon>
        <taxon>Clostridia</taxon>
        <taxon>Lachnospirales</taxon>
        <taxon>Lachnospiraceae</taxon>
        <taxon>Mediterraneibacter</taxon>
    </lineage>
</organism>
<comment type="caution">
    <text evidence="1">The sequence shown here is derived from an EMBL/GenBank/DDBJ whole genome shotgun (WGS) entry which is preliminary data.</text>
</comment>
<name>A0A2N5PZ33_MEDGN</name>
<dbReference type="AlphaFoldDB" id="A0A2N5PZ33"/>
<reference evidence="1 2" key="1">
    <citation type="journal article" date="2017" name="Genome Med.">
        <title>A novel Ruminococcus gnavus clade enriched in inflammatory bowel disease patients.</title>
        <authorList>
            <person name="Hall A.B."/>
            <person name="Yassour M."/>
            <person name="Sauk J."/>
            <person name="Garner A."/>
            <person name="Jiang X."/>
            <person name="Arthur T."/>
            <person name="Lagoudas G.K."/>
            <person name="Vatanen T."/>
            <person name="Fornelos N."/>
            <person name="Wilson R."/>
            <person name="Bertha M."/>
            <person name="Cohen M."/>
            <person name="Garber J."/>
            <person name="Khalili H."/>
            <person name="Gevers D."/>
            <person name="Ananthakrishnan A.N."/>
            <person name="Kugathasan S."/>
            <person name="Lander E.S."/>
            <person name="Blainey P."/>
            <person name="Vlamakis H."/>
            <person name="Xavier R.J."/>
            <person name="Huttenhower C."/>
        </authorList>
    </citation>
    <scope>NUCLEOTIDE SEQUENCE [LARGE SCALE GENOMIC DNA]</scope>
    <source>
        <strain evidence="1 2">RJX1128</strain>
    </source>
</reference>
<dbReference type="RefSeq" id="WP_101882577.1">
    <property type="nucleotide sequence ID" value="NZ_NIHW01000023.1"/>
</dbReference>
<protein>
    <submittedName>
        <fullName evidence="1">Uncharacterized protein</fullName>
    </submittedName>
</protein>
<dbReference type="EMBL" id="NIHW01000023">
    <property type="protein sequence ID" value="PLT85724.1"/>
    <property type="molecule type" value="Genomic_DNA"/>
</dbReference>
<evidence type="ECO:0000313" key="1">
    <source>
        <dbReference type="EMBL" id="PLT85724.1"/>
    </source>
</evidence>
<dbReference type="Proteomes" id="UP000234840">
    <property type="component" value="Unassembled WGS sequence"/>
</dbReference>
<evidence type="ECO:0000313" key="2">
    <source>
        <dbReference type="Proteomes" id="UP000234840"/>
    </source>
</evidence>
<gene>
    <name evidence="1" type="ORF">CDL20_09560</name>
</gene>
<proteinExistence type="predicted"/>